<sequence>MTIPDSLQALGFGVFFKCSKLVPSKIIVSSTTIDSTSEVVAHLRYEMSLNALLSGNKFLNTDDFRRLIVLHLPNDALMTIRLASKLSRVADEFISDGVESGAMIVHGGKDVNGPFDNARKERRMLVTQVILLLNNMKIGTRACLYAAYLVVVDIPEGIERIGYAAFGNCYSLTTASFPTTLTSIDDNAFCTCSSLEIVDLLHTNLQELGEQGFNACSHLKSMTIPESLQTLVPHVFSGCSKLVPSNVNTFDTASVIAHLRSLLMADMTIVIMG</sequence>
<dbReference type="InterPro" id="IPR032675">
    <property type="entry name" value="LRR_dom_sf"/>
</dbReference>
<dbReference type="Proteomes" id="UP001162640">
    <property type="component" value="Unassembled WGS sequence"/>
</dbReference>
<dbReference type="InterPro" id="IPR026906">
    <property type="entry name" value="LRR_5"/>
</dbReference>
<dbReference type="Gene3D" id="3.80.10.10">
    <property type="entry name" value="Ribonuclease Inhibitor"/>
    <property type="match status" value="1"/>
</dbReference>
<dbReference type="AlphaFoldDB" id="A0A9W7DYH0"/>
<proteinExistence type="predicted"/>
<evidence type="ECO:0000313" key="2">
    <source>
        <dbReference type="Proteomes" id="UP001162640"/>
    </source>
</evidence>
<protein>
    <submittedName>
        <fullName evidence="1">Uncharacterized protein</fullName>
    </submittedName>
</protein>
<dbReference type="PANTHER" id="PTHR45661">
    <property type="entry name" value="SURFACE ANTIGEN"/>
    <property type="match status" value="1"/>
</dbReference>
<comment type="caution">
    <text evidence="1">The sequence shown here is derived from an EMBL/GenBank/DDBJ whole genome shotgun (WGS) entry which is preliminary data.</text>
</comment>
<dbReference type="SUPFAM" id="SSF52058">
    <property type="entry name" value="L domain-like"/>
    <property type="match status" value="1"/>
</dbReference>
<organism evidence="1 2">
    <name type="scientific">Triparma laevis f. inornata</name>
    <dbReference type="NCBI Taxonomy" id="1714386"/>
    <lineage>
        <taxon>Eukaryota</taxon>
        <taxon>Sar</taxon>
        <taxon>Stramenopiles</taxon>
        <taxon>Ochrophyta</taxon>
        <taxon>Bolidophyceae</taxon>
        <taxon>Parmales</taxon>
        <taxon>Triparmaceae</taxon>
        <taxon>Triparma</taxon>
    </lineage>
</organism>
<dbReference type="PANTHER" id="PTHR45661:SF3">
    <property type="entry name" value="IG-LIKE DOMAIN-CONTAINING PROTEIN"/>
    <property type="match status" value="1"/>
</dbReference>
<dbReference type="Pfam" id="PF13306">
    <property type="entry name" value="LRR_5"/>
    <property type="match status" value="1"/>
</dbReference>
<dbReference type="InterPro" id="IPR053139">
    <property type="entry name" value="Surface_bspA-like"/>
</dbReference>
<reference evidence="2" key="1">
    <citation type="journal article" date="2023" name="Commun. Biol.">
        <title>Genome analysis of Parmales, the sister group of diatoms, reveals the evolutionary specialization of diatoms from phago-mixotrophs to photoautotrophs.</title>
        <authorList>
            <person name="Ban H."/>
            <person name="Sato S."/>
            <person name="Yoshikawa S."/>
            <person name="Yamada K."/>
            <person name="Nakamura Y."/>
            <person name="Ichinomiya M."/>
            <person name="Sato N."/>
            <person name="Blanc-Mathieu R."/>
            <person name="Endo H."/>
            <person name="Kuwata A."/>
            <person name="Ogata H."/>
        </authorList>
    </citation>
    <scope>NUCLEOTIDE SEQUENCE [LARGE SCALE GENOMIC DNA]</scope>
</reference>
<gene>
    <name evidence="1" type="ORF">TL16_g02900</name>
</gene>
<accession>A0A9W7DYH0</accession>
<evidence type="ECO:0000313" key="1">
    <source>
        <dbReference type="EMBL" id="GMH59792.1"/>
    </source>
</evidence>
<name>A0A9W7DYH0_9STRA</name>
<dbReference type="EMBL" id="BLQM01000074">
    <property type="protein sequence ID" value="GMH59792.1"/>
    <property type="molecule type" value="Genomic_DNA"/>
</dbReference>